<dbReference type="Proteomes" id="UP001359485">
    <property type="component" value="Unassembled WGS sequence"/>
</dbReference>
<evidence type="ECO:0000313" key="3">
    <source>
        <dbReference type="Proteomes" id="UP001359485"/>
    </source>
</evidence>
<organism evidence="2 3">
    <name type="scientific">Polyplax serrata</name>
    <name type="common">Common mouse louse</name>
    <dbReference type="NCBI Taxonomy" id="468196"/>
    <lineage>
        <taxon>Eukaryota</taxon>
        <taxon>Metazoa</taxon>
        <taxon>Ecdysozoa</taxon>
        <taxon>Arthropoda</taxon>
        <taxon>Hexapoda</taxon>
        <taxon>Insecta</taxon>
        <taxon>Pterygota</taxon>
        <taxon>Neoptera</taxon>
        <taxon>Paraneoptera</taxon>
        <taxon>Psocodea</taxon>
        <taxon>Troctomorpha</taxon>
        <taxon>Phthiraptera</taxon>
        <taxon>Anoplura</taxon>
        <taxon>Polyplacidae</taxon>
        <taxon>Polyplax</taxon>
    </lineage>
</organism>
<feature type="region of interest" description="Disordered" evidence="1">
    <location>
        <begin position="69"/>
        <end position="130"/>
    </location>
</feature>
<sequence>MKNYVCRPPPGLVLPSELDRRKGQQQENVEDEAEDEEGKVQYDMAAELLSSEVDMSVKSLRELNVVCKGDGSERKMAGEGKKEKIEGERKREREREKKAGEKKAANREDGGKHGVNCFCSEPGKQKKQKK</sequence>
<dbReference type="EMBL" id="JAWJWF010000004">
    <property type="protein sequence ID" value="KAK6634274.1"/>
    <property type="molecule type" value="Genomic_DNA"/>
</dbReference>
<feature type="compositionally biased region" description="Basic and acidic residues" evidence="1">
    <location>
        <begin position="70"/>
        <end position="112"/>
    </location>
</feature>
<comment type="caution">
    <text evidence="2">The sequence shown here is derived from an EMBL/GenBank/DDBJ whole genome shotgun (WGS) entry which is preliminary data.</text>
</comment>
<evidence type="ECO:0000313" key="2">
    <source>
        <dbReference type="EMBL" id="KAK6634274.1"/>
    </source>
</evidence>
<proteinExistence type="predicted"/>
<feature type="compositionally biased region" description="Acidic residues" evidence="1">
    <location>
        <begin position="28"/>
        <end position="37"/>
    </location>
</feature>
<gene>
    <name evidence="2" type="ORF">RUM44_004885</name>
</gene>
<name>A0ABR1B446_POLSC</name>
<reference evidence="2 3" key="1">
    <citation type="submission" date="2023-09" db="EMBL/GenBank/DDBJ databases">
        <title>Genomes of two closely related lineages of the louse Polyplax serrata with different host specificities.</title>
        <authorList>
            <person name="Martinu J."/>
            <person name="Tarabai H."/>
            <person name="Stefka J."/>
            <person name="Hypsa V."/>
        </authorList>
    </citation>
    <scope>NUCLEOTIDE SEQUENCE [LARGE SCALE GENOMIC DNA]</scope>
    <source>
        <strain evidence="2">98ZLc_SE</strain>
    </source>
</reference>
<evidence type="ECO:0000256" key="1">
    <source>
        <dbReference type="SAM" id="MobiDB-lite"/>
    </source>
</evidence>
<protein>
    <submittedName>
        <fullName evidence="2">Uncharacterized protein</fullName>
    </submittedName>
</protein>
<feature type="region of interest" description="Disordered" evidence="1">
    <location>
        <begin position="1"/>
        <end position="39"/>
    </location>
</feature>
<accession>A0ABR1B446</accession>
<keyword evidence="3" id="KW-1185">Reference proteome</keyword>